<dbReference type="AlphaFoldDB" id="A0A9X7G7C6"/>
<dbReference type="EMBL" id="NVDQ01000026">
    <property type="protein sequence ID" value="PFV06021.1"/>
    <property type="molecule type" value="Genomic_DNA"/>
</dbReference>
<evidence type="ECO:0000313" key="2">
    <source>
        <dbReference type="Proteomes" id="UP000226257"/>
    </source>
</evidence>
<organism evidence="1 2">
    <name type="scientific">Bacillus cereus</name>
    <dbReference type="NCBI Taxonomy" id="1396"/>
    <lineage>
        <taxon>Bacteria</taxon>
        <taxon>Bacillati</taxon>
        <taxon>Bacillota</taxon>
        <taxon>Bacilli</taxon>
        <taxon>Bacillales</taxon>
        <taxon>Bacillaceae</taxon>
        <taxon>Bacillus</taxon>
        <taxon>Bacillus cereus group</taxon>
    </lineage>
</organism>
<dbReference type="RefSeq" id="WP_050822038.1">
    <property type="nucleotide sequence ID" value="NZ_CP016595.1"/>
</dbReference>
<dbReference type="Proteomes" id="UP000226257">
    <property type="component" value="Unassembled WGS sequence"/>
</dbReference>
<protein>
    <submittedName>
        <fullName evidence="1">Uncharacterized protein</fullName>
    </submittedName>
</protein>
<comment type="caution">
    <text evidence="1">The sequence shown here is derived from an EMBL/GenBank/DDBJ whole genome shotgun (WGS) entry which is preliminary data.</text>
</comment>
<sequence length="134" mass="14688">MAFEKIKNIFGVATSPSVRFGNRVAYSLYNGDSLGTSVAKASVKGMFAASNPWLYRGLSGAYYAQKGYWKLLEFNHQSEQWWKAQYATSNVVGGNFLDTRGARTMRQAAVQAIQGSKMNARSALGGEAKILSPY</sequence>
<evidence type="ECO:0000313" key="1">
    <source>
        <dbReference type="EMBL" id="PFV06021.1"/>
    </source>
</evidence>
<proteinExistence type="predicted"/>
<reference evidence="1 2" key="1">
    <citation type="submission" date="2017-09" db="EMBL/GenBank/DDBJ databases">
        <title>Large-scale bioinformatics analysis of Bacillus genomes uncovers conserved roles of natural products in bacterial physiology.</title>
        <authorList>
            <consortium name="Agbiome Team Llc"/>
            <person name="Bleich R.M."/>
            <person name="Grubbs K.J."/>
            <person name="Santa Maria K.C."/>
            <person name="Allen S.E."/>
            <person name="Farag S."/>
            <person name="Shank E.A."/>
            <person name="Bowers A."/>
        </authorList>
    </citation>
    <scope>NUCLEOTIDE SEQUENCE [LARGE SCALE GENOMIC DNA]</scope>
    <source>
        <strain evidence="1 2">AFS060282</strain>
    </source>
</reference>
<name>A0A9X7G7C6_BACCE</name>
<gene>
    <name evidence="1" type="ORF">COK98_15715</name>
</gene>
<accession>A0A9X7G7C6</accession>